<evidence type="ECO:0000313" key="3">
    <source>
        <dbReference type="Proteomes" id="UP001152130"/>
    </source>
</evidence>
<feature type="compositionally biased region" description="Polar residues" evidence="1">
    <location>
        <begin position="287"/>
        <end position="296"/>
    </location>
</feature>
<comment type="caution">
    <text evidence="2">The sequence shown here is derived from an EMBL/GenBank/DDBJ whole genome shotgun (WGS) entry which is preliminary data.</text>
</comment>
<feature type="region of interest" description="Disordered" evidence="1">
    <location>
        <begin position="128"/>
        <end position="147"/>
    </location>
</feature>
<feature type="region of interest" description="Disordered" evidence="1">
    <location>
        <begin position="240"/>
        <end position="296"/>
    </location>
</feature>
<gene>
    <name evidence="2" type="ORF">NW766_000923</name>
</gene>
<reference evidence="2" key="1">
    <citation type="submission" date="2022-10" db="EMBL/GenBank/DDBJ databases">
        <title>Fusarium specimens isolated from Avocado Roots.</title>
        <authorList>
            <person name="Stajich J."/>
            <person name="Roper C."/>
            <person name="Heimlech-Rivalta G."/>
        </authorList>
    </citation>
    <scope>NUCLEOTIDE SEQUENCE</scope>
    <source>
        <strain evidence="2">CF00143</strain>
    </source>
</reference>
<feature type="region of interest" description="Disordered" evidence="1">
    <location>
        <begin position="1"/>
        <end position="41"/>
    </location>
</feature>
<evidence type="ECO:0000313" key="2">
    <source>
        <dbReference type="EMBL" id="KAJ4024683.1"/>
    </source>
</evidence>
<accession>A0A9W8UGP0</accession>
<dbReference type="PANTHER" id="PTHR35391:SF5">
    <property type="entry name" value="DUF6590 DOMAIN-CONTAINING PROTEIN"/>
    <property type="match status" value="1"/>
</dbReference>
<evidence type="ECO:0000256" key="1">
    <source>
        <dbReference type="SAM" id="MobiDB-lite"/>
    </source>
</evidence>
<proteinExistence type="predicted"/>
<feature type="compositionally biased region" description="Low complexity" evidence="1">
    <location>
        <begin position="249"/>
        <end position="258"/>
    </location>
</feature>
<dbReference type="AlphaFoldDB" id="A0A9W8UGP0"/>
<organism evidence="2 3">
    <name type="scientific">Fusarium irregulare</name>
    <dbReference type="NCBI Taxonomy" id="2494466"/>
    <lineage>
        <taxon>Eukaryota</taxon>
        <taxon>Fungi</taxon>
        <taxon>Dikarya</taxon>
        <taxon>Ascomycota</taxon>
        <taxon>Pezizomycotina</taxon>
        <taxon>Sordariomycetes</taxon>
        <taxon>Hypocreomycetidae</taxon>
        <taxon>Hypocreales</taxon>
        <taxon>Nectriaceae</taxon>
        <taxon>Fusarium</taxon>
        <taxon>Fusarium incarnatum-equiseti species complex</taxon>
    </lineage>
</organism>
<name>A0A9W8UGP0_9HYPO</name>
<feature type="compositionally biased region" description="Polar residues" evidence="1">
    <location>
        <begin position="1"/>
        <end position="33"/>
    </location>
</feature>
<keyword evidence="3" id="KW-1185">Reference proteome</keyword>
<dbReference type="PANTHER" id="PTHR35391">
    <property type="entry name" value="C2H2-TYPE DOMAIN-CONTAINING PROTEIN-RELATED"/>
    <property type="match status" value="1"/>
</dbReference>
<feature type="compositionally biased region" description="Acidic residues" evidence="1">
    <location>
        <begin position="135"/>
        <end position="144"/>
    </location>
</feature>
<dbReference type="Proteomes" id="UP001152130">
    <property type="component" value="Unassembled WGS sequence"/>
</dbReference>
<protein>
    <submittedName>
        <fullName evidence="2">Uncharacterized protein</fullName>
    </submittedName>
</protein>
<sequence length="380" mass="43233">MCDSNNPFSTATPSESLASTQALDTTKPSTHPETQSDKLVDPTESLISTLASICASKFDSAIELLSKEEDKRYEMIFRQFEKKFLNWAAYLGVFADGNGSLDHRLQRHPQYRDLILLLLDMLHVSINQTEPSEPGSDESSDDEVDTRKIEAESIQKSINELDRLAIHIRQSSTSSLDTRVKAFEARKPSEVSSYEVKATLAVNGLYPEAPESLRRYLSKWMAHRYMKLLYWRSHDRKLRADSRSDRQQRQNLKQVQLQPAPLNKRASSLPRQLVQDEDPVRPKASGSKVSGGTSFLSGTRASELGSQIIIPTVEAKMPYRERAIASTVLEIGAKFPSPPKFEDGEERKPCPFCRKIFLKDDFVDNKWWREVEPKNLMFAY</sequence>
<dbReference type="EMBL" id="JAPDHF010000001">
    <property type="protein sequence ID" value="KAJ4024683.1"/>
    <property type="molecule type" value="Genomic_DNA"/>
</dbReference>